<sequence>MSFGGWLEPRPIDGDMQDIAETKTKKSYEEFVPVLYRSQRVSGINILAKVIKDDFSYHIPQKIYLFILKGLQLTSPSATQSADNGCTMSDFN</sequence>
<organism evidence="1 2">
    <name type="scientific">Cyprinodon variegatus</name>
    <name type="common">Sheepshead minnow</name>
    <dbReference type="NCBI Taxonomy" id="28743"/>
    <lineage>
        <taxon>Eukaryota</taxon>
        <taxon>Metazoa</taxon>
        <taxon>Chordata</taxon>
        <taxon>Craniata</taxon>
        <taxon>Vertebrata</taxon>
        <taxon>Euteleostomi</taxon>
        <taxon>Actinopterygii</taxon>
        <taxon>Neopterygii</taxon>
        <taxon>Teleostei</taxon>
        <taxon>Neoteleostei</taxon>
        <taxon>Acanthomorphata</taxon>
        <taxon>Ovalentaria</taxon>
        <taxon>Atherinomorphae</taxon>
        <taxon>Cyprinodontiformes</taxon>
        <taxon>Cyprinodontidae</taxon>
        <taxon>Cyprinodon</taxon>
    </lineage>
</organism>
<accession>A0A3Q2D865</accession>
<dbReference type="Ensembl" id="ENSCVAT00000022672.1">
    <property type="protein sequence ID" value="ENSCVAP00000014768.1"/>
    <property type="gene ID" value="ENSCVAG00000017473.1"/>
</dbReference>
<evidence type="ECO:0000313" key="2">
    <source>
        <dbReference type="Proteomes" id="UP000265020"/>
    </source>
</evidence>
<proteinExistence type="predicted"/>
<evidence type="ECO:0000313" key="1">
    <source>
        <dbReference type="Ensembl" id="ENSCVAP00000014768.1"/>
    </source>
</evidence>
<name>A0A3Q2D865_CYPVA</name>
<dbReference type="GeneTree" id="ENSGT01110000269053"/>
<dbReference type="STRING" id="28743.ENSCVAP00000014768"/>
<keyword evidence="2" id="KW-1185">Reference proteome</keyword>
<dbReference type="AlphaFoldDB" id="A0A3Q2D865"/>
<reference evidence="1" key="2">
    <citation type="submission" date="2025-09" db="UniProtKB">
        <authorList>
            <consortium name="Ensembl"/>
        </authorList>
    </citation>
    <scope>IDENTIFICATION</scope>
</reference>
<dbReference type="Gene3D" id="3.10.450.10">
    <property type="match status" value="1"/>
</dbReference>
<reference evidence="1" key="1">
    <citation type="submission" date="2025-08" db="UniProtKB">
        <authorList>
            <consortium name="Ensembl"/>
        </authorList>
    </citation>
    <scope>IDENTIFICATION</scope>
</reference>
<protein>
    <submittedName>
        <fullName evidence="1">Uncharacterized protein</fullName>
    </submittedName>
</protein>
<dbReference type="Proteomes" id="UP000265020">
    <property type="component" value="Unassembled WGS sequence"/>
</dbReference>